<evidence type="ECO:0000313" key="2">
    <source>
        <dbReference type="Proteomes" id="UP000466785"/>
    </source>
</evidence>
<evidence type="ECO:0000313" key="1">
    <source>
        <dbReference type="EMBL" id="BBX49041.1"/>
    </source>
</evidence>
<organism evidence="1 2">
    <name type="scientific">Mycolicibacterium poriferae</name>
    <dbReference type="NCBI Taxonomy" id="39694"/>
    <lineage>
        <taxon>Bacteria</taxon>
        <taxon>Bacillati</taxon>
        <taxon>Actinomycetota</taxon>
        <taxon>Actinomycetes</taxon>
        <taxon>Mycobacteriales</taxon>
        <taxon>Mycobacteriaceae</taxon>
        <taxon>Mycolicibacterium</taxon>
    </lineage>
</organism>
<protein>
    <submittedName>
        <fullName evidence="1">Uncharacterized protein</fullName>
    </submittedName>
</protein>
<dbReference type="AlphaFoldDB" id="A0A6N4V3E9"/>
<dbReference type="KEGG" id="mpof:MPOR_00670"/>
<proteinExistence type="predicted"/>
<gene>
    <name evidence="1" type="ORF">MPOR_00670</name>
</gene>
<keyword evidence="2" id="KW-1185">Reference proteome</keyword>
<dbReference type="RefSeq" id="WP_152518989.1">
    <property type="nucleotide sequence ID" value="NZ_AP022570.1"/>
</dbReference>
<sequence>MSWLFVVLIPGLLMMATVGLQRVESALGRETVTADDVAEYLEHAKATSTGPCRAHDADGPALRFLPRVPMRVADFDEFVEDQPNDQVHALPAPRYVVPAVVPAPKTEFQQTRHADRV</sequence>
<reference evidence="1 2" key="1">
    <citation type="journal article" date="2019" name="Emerg. Microbes Infect.">
        <title>Comprehensive subspecies identification of 175 nontuberculous mycobacteria species based on 7547 genomic profiles.</title>
        <authorList>
            <person name="Matsumoto Y."/>
            <person name="Kinjo T."/>
            <person name="Motooka D."/>
            <person name="Nabeya D."/>
            <person name="Jung N."/>
            <person name="Uechi K."/>
            <person name="Horii T."/>
            <person name="Iida T."/>
            <person name="Fujita J."/>
            <person name="Nakamura S."/>
        </authorList>
    </citation>
    <scope>NUCLEOTIDE SEQUENCE [LARGE SCALE GENOMIC DNA]</scope>
    <source>
        <strain evidence="1 2">JCM 12603</strain>
    </source>
</reference>
<accession>A0A6N4V3E9</accession>
<dbReference type="Proteomes" id="UP000466785">
    <property type="component" value="Chromosome"/>
</dbReference>
<dbReference type="EMBL" id="AP022570">
    <property type="protein sequence ID" value="BBX49041.1"/>
    <property type="molecule type" value="Genomic_DNA"/>
</dbReference>
<name>A0A6N4V3E9_9MYCO</name>